<dbReference type="eggNOG" id="COG2755">
    <property type="taxonomic scope" value="Bacteria"/>
</dbReference>
<evidence type="ECO:0000313" key="3">
    <source>
        <dbReference type="Proteomes" id="UP000008178"/>
    </source>
</evidence>
<proteinExistence type="predicted"/>
<name>G2T5G2_ROSHA</name>
<dbReference type="STRING" id="585394.RHOM_13520"/>
<organism evidence="2 3">
    <name type="scientific">Roseburia hominis (strain DSM 16839 / JCM 17582 / NCIMB 14029 / A2-183)</name>
    <dbReference type="NCBI Taxonomy" id="585394"/>
    <lineage>
        <taxon>Bacteria</taxon>
        <taxon>Bacillati</taxon>
        <taxon>Bacillota</taxon>
        <taxon>Clostridia</taxon>
        <taxon>Lachnospirales</taxon>
        <taxon>Lachnospiraceae</taxon>
        <taxon>Roseburia</taxon>
    </lineage>
</organism>
<keyword evidence="3" id="KW-1185">Reference proteome</keyword>
<protein>
    <recommendedName>
        <fullName evidence="1">SGNH hydrolase-type esterase domain-containing protein</fullName>
    </recommendedName>
</protein>
<evidence type="ECO:0000313" key="2">
    <source>
        <dbReference type="EMBL" id="AEN97810.1"/>
    </source>
</evidence>
<reference evidence="2 3" key="1">
    <citation type="journal article" date="2015" name="Genome Announc.">
        <title>Complete genome sequence of the human gut symbiont Roseburia hominis.</title>
        <authorList>
            <person name="Travis A.J."/>
            <person name="Kelly D."/>
            <person name="Flint H.J."/>
            <person name="Aminov R.I."/>
        </authorList>
    </citation>
    <scope>NUCLEOTIDE SEQUENCE [LARGE SCALE GENOMIC DNA]</scope>
    <source>
        <strain evidence="3">DSM 16839 / JCM 17582 / NCIMB 14029 / A2-183</strain>
    </source>
</reference>
<dbReference type="Pfam" id="PF13472">
    <property type="entry name" value="Lipase_GDSL_2"/>
    <property type="match status" value="1"/>
</dbReference>
<dbReference type="HOGENOM" id="CLU_051989_6_2_9"/>
<dbReference type="Gene3D" id="3.40.50.1110">
    <property type="entry name" value="SGNH hydrolase"/>
    <property type="match status" value="1"/>
</dbReference>
<gene>
    <name evidence="2" type="ordered locus">RHOM_13520</name>
</gene>
<dbReference type="InterPro" id="IPR013830">
    <property type="entry name" value="SGNH_hydro"/>
</dbReference>
<dbReference type="InterPro" id="IPR036514">
    <property type="entry name" value="SGNH_hydro_sf"/>
</dbReference>
<dbReference type="SUPFAM" id="SSF52266">
    <property type="entry name" value="SGNH hydrolase"/>
    <property type="match status" value="1"/>
</dbReference>
<evidence type="ECO:0000259" key="1">
    <source>
        <dbReference type="Pfam" id="PF13472"/>
    </source>
</evidence>
<dbReference type="AlphaFoldDB" id="G2T5G2"/>
<dbReference type="EMBL" id="CP003040">
    <property type="protein sequence ID" value="AEN97810.1"/>
    <property type="molecule type" value="Genomic_DNA"/>
</dbReference>
<dbReference type="KEGG" id="rho:RHOM_13520"/>
<dbReference type="Proteomes" id="UP000008178">
    <property type="component" value="Chromosome"/>
</dbReference>
<sequence>MEQCDNFWFVELRKSGINRTNERNNIMDDNQRMKIRNFGYLNQGALKGQILFTGSSLMEMFPVCEIARSQGIEQVIYNRGVSGLNTDEFLENIDTLLLDLEPSKIFINIGTNDITKERFGDQWMSHLMDNICRIMEIIKFRIPDVEIFIMAFYLANLHLPWQTEQSIQWMKLRTPENLTLCNHRLKEIAEKYGCRYLDCNEALVDEHGEQKSEYAIDGVHMYANGYLNVFKSLKPYL</sequence>
<accession>G2T5G2</accession>
<feature type="domain" description="SGNH hydrolase-type esterase" evidence="1">
    <location>
        <begin position="73"/>
        <end position="226"/>
    </location>
</feature>